<evidence type="ECO:0000256" key="1">
    <source>
        <dbReference type="SAM" id="MobiDB-lite"/>
    </source>
</evidence>
<name>A0AAW3MWK7_9BURK</name>
<dbReference type="Proteomes" id="UP000056453">
    <property type="component" value="Unassembled WGS sequence"/>
</dbReference>
<organism evidence="2 3">
    <name type="scientific">Burkholderia ubonensis</name>
    <dbReference type="NCBI Taxonomy" id="101571"/>
    <lineage>
        <taxon>Bacteria</taxon>
        <taxon>Pseudomonadati</taxon>
        <taxon>Pseudomonadota</taxon>
        <taxon>Betaproteobacteria</taxon>
        <taxon>Burkholderiales</taxon>
        <taxon>Burkholderiaceae</taxon>
        <taxon>Burkholderia</taxon>
        <taxon>Burkholderia cepacia complex</taxon>
    </lineage>
</organism>
<dbReference type="EMBL" id="LPBJ01000047">
    <property type="protein sequence ID" value="KVP98323.1"/>
    <property type="molecule type" value="Genomic_DNA"/>
</dbReference>
<evidence type="ECO:0000313" key="2">
    <source>
        <dbReference type="EMBL" id="KVP98323.1"/>
    </source>
</evidence>
<dbReference type="RefSeq" id="WP_059925539.1">
    <property type="nucleotide sequence ID" value="NZ_LPBG01000047.1"/>
</dbReference>
<comment type="caution">
    <text evidence="2">The sequence shown here is derived from an EMBL/GenBank/DDBJ whole genome shotgun (WGS) entry which is preliminary data.</text>
</comment>
<sequence length="242" mass="26721">MSYTSTPLPLQFWTRLQVRMADEYQAQRDRLAEALKPAPATVDTGDTNLQRSPQARAEVFSLVRELENIQSLLMILGGQVRIATFRAEILDVEAQITCLRNIAQVFEDFLCGLPRRLPLEQELQTALSQYAGLRTAGSGELILAERQRLRALTINLPVLGAEDTIEQERELRTLHSNIDQLEAELQSRKVSTLMALQVPDDLAELVTSFGVKMARDPEPEAQQADAPAAGAEQSDAAAPANS</sequence>
<keyword evidence="3" id="KW-1185">Reference proteome</keyword>
<reference evidence="2 3" key="1">
    <citation type="submission" date="2015-11" db="EMBL/GenBank/DDBJ databases">
        <title>Expanding the genomic diversity of Burkholderia species for the development of highly accurate diagnostics.</title>
        <authorList>
            <person name="Sahl J."/>
            <person name="Keim P."/>
            <person name="Wagner D."/>
        </authorList>
    </citation>
    <scope>NUCLEOTIDE SEQUENCE [LARGE SCALE GENOMIC DNA]</scope>
    <source>
        <strain evidence="2 3">MSMB1808WGS</strain>
    </source>
</reference>
<accession>A0AAW3MWK7</accession>
<gene>
    <name evidence="2" type="ORF">WJ96_07320</name>
</gene>
<dbReference type="AlphaFoldDB" id="A0AAW3MWK7"/>
<protein>
    <submittedName>
        <fullName evidence="2">Uncharacterized protein</fullName>
    </submittedName>
</protein>
<feature type="compositionally biased region" description="Low complexity" evidence="1">
    <location>
        <begin position="220"/>
        <end position="242"/>
    </location>
</feature>
<feature type="region of interest" description="Disordered" evidence="1">
    <location>
        <begin position="213"/>
        <end position="242"/>
    </location>
</feature>
<evidence type="ECO:0000313" key="3">
    <source>
        <dbReference type="Proteomes" id="UP000056453"/>
    </source>
</evidence>
<proteinExistence type="predicted"/>